<dbReference type="GO" id="GO:0004497">
    <property type="term" value="F:monooxygenase activity"/>
    <property type="evidence" value="ECO:0007669"/>
    <property type="project" value="UniProtKB-KW"/>
</dbReference>
<organism evidence="2 3">
    <name type="scientific">Leisingera daeponensis</name>
    <dbReference type="NCBI Taxonomy" id="405746"/>
    <lineage>
        <taxon>Bacteria</taxon>
        <taxon>Pseudomonadati</taxon>
        <taxon>Pseudomonadota</taxon>
        <taxon>Alphaproteobacteria</taxon>
        <taxon>Rhodobacterales</taxon>
        <taxon>Roseobacteraceae</taxon>
        <taxon>Leisingera</taxon>
    </lineage>
</organism>
<dbReference type="InterPro" id="IPR011008">
    <property type="entry name" value="Dimeric_a/b-barrel"/>
</dbReference>
<dbReference type="InterPro" id="IPR052936">
    <property type="entry name" value="Jasmonate_Hydroxylase-like"/>
</dbReference>
<protein>
    <submittedName>
        <fullName evidence="2">Antibiotic biosynthesis monooxygenase</fullName>
    </submittedName>
</protein>
<dbReference type="PANTHER" id="PTHR37811:SF2">
    <property type="entry name" value="ABM DOMAIN-CONTAINING PROTEIN"/>
    <property type="match status" value="1"/>
</dbReference>
<dbReference type="Proteomes" id="UP000766629">
    <property type="component" value="Unassembled WGS sequence"/>
</dbReference>
<dbReference type="Pfam" id="PF03992">
    <property type="entry name" value="ABM"/>
    <property type="match status" value="1"/>
</dbReference>
<proteinExistence type="predicted"/>
<feature type="domain" description="ABM" evidence="1">
    <location>
        <begin position="2"/>
        <end position="90"/>
    </location>
</feature>
<dbReference type="InterPro" id="IPR007138">
    <property type="entry name" value="ABM_dom"/>
</dbReference>
<dbReference type="EMBL" id="JAHVJA010000003">
    <property type="protein sequence ID" value="MBY6139671.1"/>
    <property type="molecule type" value="Genomic_DNA"/>
</dbReference>
<dbReference type="SUPFAM" id="SSF54909">
    <property type="entry name" value="Dimeric alpha+beta barrel"/>
    <property type="match status" value="1"/>
</dbReference>
<name>A0ABS7NHS7_9RHOB</name>
<evidence type="ECO:0000313" key="2">
    <source>
        <dbReference type="EMBL" id="MBY6139671.1"/>
    </source>
</evidence>
<comment type="caution">
    <text evidence="2">The sequence shown here is derived from an EMBL/GenBank/DDBJ whole genome shotgun (WGS) entry which is preliminary data.</text>
</comment>
<dbReference type="PROSITE" id="PS51725">
    <property type="entry name" value="ABM"/>
    <property type="match status" value="1"/>
</dbReference>
<keyword evidence="3" id="KW-1185">Reference proteome</keyword>
<keyword evidence="2" id="KW-0503">Monooxygenase</keyword>
<keyword evidence="2" id="KW-0560">Oxidoreductase</keyword>
<dbReference type="Gene3D" id="3.30.70.100">
    <property type="match status" value="1"/>
</dbReference>
<evidence type="ECO:0000259" key="1">
    <source>
        <dbReference type="PROSITE" id="PS51725"/>
    </source>
</evidence>
<evidence type="ECO:0000313" key="3">
    <source>
        <dbReference type="Proteomes" id="UP000766629"/>
    </source>
</evidence>
<sequence>MIAVIFEVEIAAGQKGAYLETAAELRGLLEQTEGFVSVERFQSLTAADKLLSLSFWQDETAVQRWRRLAEHRSAQERGRAGIFADYRLRVAGVIRDYGMTNREQAPPCSRAVHG</sequence>
<accession>A0ABS7NHS7</accession>
<dbReference type="PANTHER" id="PTHR37811">
    <property type="entry name" value="BLL5343 PROTEIN"/>
    <property type="match status" value="1"/>
</dbReference>
<gene>
    <name evidence="2" type="ORF">KUV26_09530</name>
</gene>
<reference evidence="2 3" key="1">
    <citation type="submission" date="2021-06" db="EMBL/GenBank/DDBJ databases">
        <title>50 bacteria genomes isolated from Dapeng, Shenzhen, China.</title>
        <authorList>
            <person name="Zheng W."/>
            <person name="Yu S."/>
            <person name="Huang Y."/>
        </authorList>
    </citation>
    <scope>NUCLEOTIDE SEQUENCE [LARGE SCALE GENOMIC DNA]</scope>
    <source>
        <strain evidence="2 3">DP1N14-2</strain>
    </source>
</reference>
<dbReference type="RefSeq" id="WP_222508166.1">
    <property type="nucleotide sequence ID" value="NZ_JAHVJA010000003.1"/>
</dbReference>